<proteinExistence type="predicted"/>
<organism evidence="1 2">
    <name type="scientific">Steinernema glaseri</name>
    <dbReference type="NCBI Taxonomy" id="37863"/>
    <lineage>
        <taxon>Eukaryota</taxon>
        <taxon>Metazoa</taxon>
        <taxon>Ecdysozoa</taxon>
        <taxon>Nematoda</taxon>
        <taxon>Chromadorea</taxon>
        <taxon>Rhabditida</taxon>
        <taxon>Tylenchina</taxon>
        <taxon>Panagrolaimomorpha</taxon>
        <taxon>Strongyloidoidea</taxon>
        <taxon>Steinernematidae</taxon>
        <taxon>Steinernema</taxon>
    </lineage>
</organism>
<name>A0A1I7ZE39_9BILA</name>
<evidence type="ECO:0000313" key="1">
    <source>
        <dbReference type="Proteomes" id="UP000095287"/>
    </source>
</evidence>
<evidence type="ECO:0000313" key="2">
    <source>
        <dbReference type="WBParaSite" id="L893_g25433.t1"/>
    </source>
</evidence>
<sequence>MYFVSQASKASDFDVSPKVSFETETFWKICDCPFCLLVEVVIALKSLIIHLLRPSLAQLEASGGGDEERGNTVKGAARRRAIKKIALPAACAWTGEATLCSGRVHEFAMIRHQRHRRDKRSPLVVLASFVLGLGF</sequence>
<accession>A0A1I7ZE39</accession>
<dbReference type="WBParaSite" id="L893_g25433.t1">
    <property type="protein sequence ID" value="L893_g25433.t1"/>
    <property type="gene ID" value="L893_g25433"/>
</dbReference>
<keyword evidence="1" id="KW-1185">Reference proteome</keyword>
<reference evidence="2" key="1">
    <citation type="submission" date="2016-11" db="UniProtKB">
        <authorList>
            <consortium name="WormBaseParasite"/>
        </authorList>
    </citation>
    <scope>IDENTIFICATION</scope>
</reference>
<dbReference type="Proteomes" id="UP000095287">
    <property type="component" value="Unplaced"/>
</dbReference>
<dbReference type="AlphaFoldDB" id="A0A1I7ZE39"/>
<protein>
    <submittedName>
        <fullName evidence="2">Uncharacterized protein</fullName>
    </submittedName>
</protein>